<gene>
    <name evidence="3" type="ORF">EB1_26480</name>
</gene>
<protein>
    <recommendedName>
        <fullName evidence="2">DUF3857 domain-containing protein</fullName>
    </recommendedName>
</protein>
<organism evidence="3 4">
    <name type="scientific">Empedobacter brevis NBRC 14943 = ATCC 43319</name>
    <dbReference type="NCBI Taxonomy" id="1218108"/>
    <lineage>
        <taxon>Bacteria</taxon>
        <taxon>Pseudomonadati</taxon>
        <taxon>Bacteroidota</taxon>
        <taxon>Flavobacteriia</taxon>
        <taxon>Flavobacteriales</taxon>
        <taxon>Weeksellaceae</taxon>
        <taxon>Empedobacter</taxon>
    </lineage>
</organism>
<keyword evidence="1" id="KW-0732">Signal</keyword>
<accession>A0A511NK58</accession>
<dbReference type="Gene3D" id="3.10.620.30">
    <property type="match status" value="1"/>
</dbReference>
<dbReference type="STRING" id="1218108.GCA_000382425_01326"/>
<dbReference type="Pfam" id="PF12969">
    <property type="entry name" value="DUF3857"/>
    <property type="match status" value="1"/>
</dbReference>
<dbReference type="Gene3D" id="2.60.120.1130">
    <property type="match status" value="1"/>
</dbReference>
<dbReference type="SUPFAM" id="SSF54001">
    <property type="entry name" value="Cysteine proteinases"/>
    <property type="match status" value="1"/>
</dbReference>
<feature type="chain" id="PRO_5021827662" description="DUF3857 domain-containing protein" evidence="1">
    <location>
        <begin position="19"/>
        <end position="631"/>
    </location>
</feature>
<dbReference type="Gene3D" id="2.60.40.3140">
    <property type="match status" value="1"/>
</dbReference>
<evidence type="ECO:0000256" key="1">
    <source>
        <dbReference type="SAM" id="SignalP"/>
    </source>
</evidence>
<evidence type="ECO:0000313" key="4">
    <source>
        <dbReference type="Proteomes" id="UP000321245"/>
    </source>
</evidence>
<dbReference type="GeneID" id="84649531"/>
<evidence type="ECO:0000259" key="2">
    <source>
        <dbReference type="Pfam" id="PF12969"/>
    </source>
</evidence>
<comment type="caution">
    <text evidence="3">The sequence shown here is derived from an EMBL/GenBank/DDBJ whole genome shotgun (WGS) entry which is preliminary data.</text>
</comment>
<dbReference type="Proteomes" id="UP000321245">
    <property type="component" value="Unassembled WGS sequence"/>
</dbReference>
<proteinExistence type="predicted"/>
<dbReference type="InterPro" id="IPR024618">
    <property type="entry name" value="DUF3857"/>
</dbReference>
<sequence>MKHTLLFTTFLIGSFSFAQNYAVDQIPADLLKDAYAVVRKNDEKIELLKVDELKYTEDAVVTVLSKAGDNYVGTQVHYNPNIKIDVLEATLYDANGKELKKFKSKDFSDQSYVSNGQMYTDDRIKYLNFTPTQYPYTIHYKIAKTSKNTIGIPKWFPVKASNLSVEKSSYIFTNKTNSVIRLKENNFTGFNIQKEGDTNNLKYTFDNIPAFNEEERMISPKNIFPNAILASNQISIDGVKGTFDNWNDYGKWTFESLVGGKQDFSPTQKEFFRNLVKDAKSDREKVQILYKHLQHKVRYIGVQLGIGGLSPFPASYVESKSYGDCKALTNYTMSMLDAVGIKSYYTEVHSGSSPQDMTEDMMYLQGDHVILYVPLKDEDIWLETTSQTSAFNYLGDFTANRKVFILDENGGKIISSQKFLPEDNQLLVHGAATIAPDGTLSLQFTETSKGLIYENFARFNQLNDKELDLRLKNRFSSLQGIHFKKKEFENDWENAIFTSNFDFTVPNYAKVQGNNIIINMIPINREETSLKKVKERKFDFKIESGYVDEVSYTLTLPVGYKLPQKFDAVTAKSSFGEYLLEITPKDQSNLEIKRIYKQFPGNFPKEKFNDYVEFRRQIAGYDNTKLLLEKL</sequence>
<evidence type="ECO:0000313" key="3">
    <source>
        <dbReference type="EMBL" id="GEM52858.1"/>
    </source>
</evidence>
<dbReference type="InterPro" id="IPR038765">
    <property type="entry name" value="Papain-like_cys_pep_sf"/>
</dbReference>
<dbReference type="AlphaFoldDB" id="A0A511NK58"/>
<dbReference type="EMBL" id="BJXC01000020">
    <property type="protein sequence ID" value="GEM52858.1"/>
    <property type="molecule type" value="Genomic_DNA"/>
</dbReference>
<dbReference type="OrthoDB" id="8595007at2"/>
<name>A0A511NK58_9FLAO</name>
<feature type="signal peptide" evidence="1">
    <location>
        <begin position="1"/>
        <end position="18"/>
    </location>
</feature>
<keyword evidence="4" id="KW-1185">Reference proteome</keyword>
<feature type="domain" description="DUF3857" evidence="2">
    <location>
        <begin position="54"/>
        <end position="211"/>
    </location>
</feature>
<dbReference type="RefSeq" id="WP_019974823.1">
    <property type="nucleotide sequence ID" value="NZ_BJXC01000020.1"/>
</dbReference>
<reference evidence="3 4" key="1">
    <citation type="submission" date="2019-07" db="EMBL/GenBank/DDBJ databases">
        <title>Whole genome shotgun sequence of Empedobacter brevis NBRC 14943.</title>
        <authorList>
            <person name="Hosoyama A."/>
            <person name="Uohara A."/>
            <person name="Ohji S."/>
            <person name="Ichikawa N."/>
        </authorList>
    </citation>
    <scope>NUCLEOTIDE SEQUENCE [LARGE SCALE GENOMIC DNA]</scope>
    <source>
        <strain evidence="3 4">NBRC 14943</strain>
    </source>
</reference>